<gene>
    <name evidence="3" type="ORF">EV702DRAFT_1264803</name>
</gene>
<dbReference type="Proteomes" id="UP000714275">
    <property type="component" value="Unassembled WGS sequence"/>
</dbReference>
<comment type="caution">
    <text evidence="3">The sequence shown here is derived from an EMBL/GenBank/DDBJ whole genome shotgun (WGS) entry which is preliminary data.</text>
</comment>
<feature type="compositionally biased region" description="Basic and acidic residues" evidence="1">
    <location>
        <begin position="1"/>
        <end position="12"/>
    </location>
</feature>
<feature type="compositionally biased region" description="Basic and acidic residues" evidence="1">
    <location>
        <begin position="219"/>
        <end position="228"/>
    </location>
</feature>
<dbReference type="EMBL" id="JABBWD010000001">
    <property type="protein sequence ID" value="KAG1784277.1"/>
    <property type="molecule type" value="Genomic_DNA"/>
</dbReference>
<dbReference type="AlphaFoldDB" id="A0A9P7D9S7"/>
<feature type="compositionally biased region" description="Basic and acidic residues" evidence="1">
    <location>
        <begin position="187"/>
        <end position="198"/>
    </location>
</feature>
<evidence type="ECO:0000259" key="2">
    <source>
        <dbReference type="Pfam" id="PF20149"/>
    </source>
</evidence>
<evidence type="ECO:0000313" key="4">
    <source>
        <dbReference type="Proteomes" id="UP000714275"/>
    </source>
</evidence>
<proteinExistence type="predicted"/>
<reference evidence="3" key="1">
    <citation type="journal article" date="2020" name="New Phytol.">
        <title>Comparative genomics reveals dynamic genome evolution in host specialist ectomycorrhizal fungi.</title>
        <authorList>
            <person name="Lofgren L.A."/>
            <person name="Nguyen N.H."/>
            <person name="Vilgalys R."/>
            <person name="Ruytinx J."/>
            <person name="Liao H.L."/>
            <person name="Branco S."/>
            <person name="Kuo A."/>
            <person name="LaButti K."/>
            <person name="Lipzen A."/>
            <person name="Andreopoulos W."/>
            <person name="Pangilinan J."/>
            <person name="Riley R."/>
            <person name="Hundley H."/>
            <person name="Na H."/>
            <person name="Barry K."/>
            <person name="Grigoriev I.V."/>
            <person name="Stajich J.E."/>
            <person name="Kennedy P.G."/>
        </authorList>
    </citation>
    <scope>NUCLEOTIDE SEQUENCE</scope>
    <source>
        <strain evidence="3">DOB743</strain>
    </source>
</reference>
<protein>
    <recommendedName>
        <fullName evidence="2">DUF6532 domain-containing protein</fullName>
    </recommendedName>
</protein>
<evidence type="ECO:0000256" key="1">
    <source>
        <dbReference type="SAM" id="MobiDB-lite"/>
    </source>
</evidence>
<accession>A0A9P7D9S7</accession>
<feature type="region of interest" description="Disordered" evidence="1">
    <location>
        <begin position="102"/>
        <end position="312"/>
    </location>
</feature>
<sequence>MNKIFEAPRGREPGPASEQHMRKTGIRNAKDKVKGEGVVDQRGRYTRKYPISFLSLQSSIACTHLLILMIGETAASHWAWIEPRNAKKKAMEKAIWMPEKSARKVLQQTQAPPNPPASRPPTKPPTKPSTKPPTKPSTKPPTKPSTKPPTKAKRPVPSAVAQIDQERQRTFVNEESDDGYGSSGHGSDSEDSRPEKNRAARPKKLCRTYAMRDVTAMFDSDKDLEDKPPNGIDTDVDCEESEGEEPEATALMLSDEMPSLVQSRGNNRDLKQSARERKQAEETPMWRDVDNAVSESVEESTTRGDSLEPPSSDIEVVQKVASAASLVRTEKGNVKLLDQNLETRRVVRDAIIDAKGHIIFVNAYPELVDKNQVSLQSLLTVAENRSIKAIKKRLQTDAQYAALLGSLVEPRIPLLRRDLKVAACANIDSYFRLSNNIVKAKKLMEQHAYVYALRFDSNDDALPIGKKPYQGELLIFLLHDGVFDGAKSIGVRFSARFVEIARNKAKRPEVPIPLLALVATAIYAALFWKTLGSPGKFNFTGNQFSETYIFHVNFLEGLKKDAPGKFHCMMADIFEAVQALKQKGNDHLASEHRNALSLLDLDGMADD</sequence>
<dbReference type="OrthoDB" id="2673013at2759"/>
<dbReference type="Pfam" id="PF20149">
    <property type="entry name" value="DUF6532"/>
    <property type="match status" value="1"/>
</dbReference>
<feature type="compositionally biased region" description="Basic and acidic residues" evidence="1">
    <location>
        <begin position="266"/>
        <end position="290"/>
    </location>
</feature>
<dbReference type="InterPro" id="IPR045341">
    <property type="entry name" value="DUF6532"/>
</dbReference>
<evidence type="ECO:0000313" key="3">
    <source>
        <dbReference type="EMBL" id="KAG1784277.1"/>
    </source>
</evidence>
<feature type="domain" description="DUF6532" evidence="2">
    <location>
        <begin position="350"/>
        <end position="557"/>
    </location>
</feature>
<name>A0A9P7D9S7_9AGAM</name>
<feature type="compositionally biased region" description="Acidic residues" evidence="1">
    <location>
        <begin position="234"/>
        <end position="247"/>
    </location>
</feature>
<feature type="region of interest" description="Disordered" evidence="1">
    <location>
        <begin position="1"/>
        <end position="28"/>
    </location>
</feature>
<feature type="compositionally biased region" description="Pro residues" evidence="1">
    <location>
        <begin position="112"/>
        <end position="147"/>
    </location>
</feature>
<organism evidence="3 4">
    <name type="scientific">Suillus placidus</name>
    <dbReference type="NCBI Taxonomy" id="48579"/>
    <lineage>
        <taxon>Eukaryota</taxon>
        <taxon>Fungi</taxon>
        <taxon>Dikarya</taxon>
        <taxon>Basidiomycota</taxon>
        <taxon>Agaricomycotina</taxon>
        <taxon>Agaricomycetes</taxon>
        <taxon>Agaricomycetidae</taxon>
        <taxon>Boletales</taxon>
        <taxon>Suillineae</taxon>
        <taxon>Suillaceae</taxon>
        <taxon>Suillus</taxon>
    </lineage>
</organism>
<keyword evidence="4" id="KW-1185">Reference proteome</keyword>